<organism evidence="1">
    <name type="scientific">Cucumis melo</name>
    <name type="common">Muskmelon</name>
    <dbReference type="NCBI Taxonomy" id="3656"/>
    <lineage>
        <taxon>Eukaryota</taxon>
        <taxon>Viridiplantae</taxon>
        <taxon>Streptophyta</taxon>
        <taxon>Embryophyta</taxon>
        <taxon>Tracheophyta</taxon>
        <taxon>Spermatophyta</taxon>
        <taxon>Magnoliopsida</taxon>
        <taxon>eudicotyledons</taxon>
        <taxon>Gunneridae</taxon>
        <taxon>Pentapetalae</taxon>
        <taxon>rosids</taxon>
        <taxon>fabids</taxon>
        <taxon>Cucurbitales</taxon>
        <taxon>Cucurbitaceae</taxon>
        <taxon>Benincaseae</taxon>
        <taxon>Cucumis</taxon>
    </lineage>
</organism>
<dbReference type="AlphaFoldDB" id="A0A9I9EBP2"/>
<protein>
    <submittedName>
        <fullName evidence="1">Uncharacterized protein</fullName>
    </submittedName>
</protein>
<evidence type="ECO:0000313" key="1">
    <source>
        <dbReference type="EnsemblPlants" id="MELO3C031563.2.1"/>
    </source>
</evidence>
<accession>A0A9I9EBP2</accession>
<reference evidence="1" key="1">
    <citation type="submission" date="2023-03" db="UniProtKB">
        <authorList>
            <consortium name="EnsemblPlants"/>
        </authorList>
    </citation>
    <scope>IDENTIFICATION</scope>
</reference>
<dbReference type="Gramene" id="MELO3C031563.2.1">
    <property type="protein sequence ID" value="MELO3C031563.2.1"/>
    <property type="gene ID" value="MELO3C031563.2"/>
</dbReference>
<name>A0A9I9EBP2_CUCME</name>
<dbReference type="EnsemblPlants" id="MELO3C031563.2.1">
    <property type="protein sequence ID" value="MELO3C031563.2.1"/>
    <property type="gene ID" value="MELO3C031563.2"/>
</dbReference>
<sequence length="126" mass="13758">MELEEGSNSYSAKEMRPSLLVSKSMKNLEGAQHSSPEILLSPLRKPSLTRLDSDGGNTGTMALIRSDGLIYISPSGKSANDKCELDVEDLELRSDPTPPINNPEEINLIKNSNTKFLLFSPPQPVC</sequence>
<proteinExistence type="predicted"/>